<dbReference type="Gene3D" id="2.160.10.10">
    <property type="entry name" value="Hexapeptide repeat proteins"/>
    <property type="match status" value="1"/>
</dbReference>
<reference evidence="1" key="1">
    <citation type="submission" date="2023-04" db="EMBL/GenBank/DDBJ databases">
        <authorList>
            <person name="Li W."/>
        </authorList>
    </citation>
    <scope>NUCLEOTIDE SEQUENCE</scope>
    <source>
        <strain evidence="1">QITACRE101</strain>
    </source>
</reference>
<dbReference type="RefSeq" id="WP_196724000.1">
    <property type="nucleotide sequence ID" value="NZ_JADSSY010000020.1"/>
</dbReference>
<dbReference type="InterPro" id="IPR051159">
    <property type="entry name" value="Hexapeptide_acetyltransf"/>
</dbReference>
<proteinExistence type="predicted"/>
<accession>A0AB35LF96</accession>
<dbReference type="InterPro" id="IPR011004">
    <property type="entry name" value="Trimer_LpxA-like_sf"/>
</dbReference>
<gene>
    <name evidence="1" type="ORF">QDQ51_15580</name>
</gene>
<dbReference type="EMBL" id="JARVQW010000008">
    <property type="protein sequence ID" value="MDH2306830.1"/>
    <property type="molecule type" value="Genomic_DNA"/>
</dbReference>
<dbReference type="PANTHER" id="PTHR23416">
    <property type="entry name" value="SIALIC ACID SYNTHASE-RELATED"/>
    <property type="match status" value="1"/>
</dbReference>
<name>A0AB35LF96_PRORE</name>
<organism evidence="1 2">
    <name type="scientific">Providencia rettgeri</name>
    <dbReference type="NCBI Taxonomy" id="587"/>
    <lineage>
        <taxon>Bacteria</taxon>
        <taxon>Pseudomonadati</taxon>
        <taxon>Pseudomonadota</taxon>
        <taxon>Gammaproteobacteria</taxon>
        <taxon>Enterobacterales</taxon>
        <taxon>Morganellaceae</taxon>
        <taxon>Providencia</taxon>
    </lineage>
</organism>
<dbReference type="CDD" id="cd04647">
    <property type="entry name" value="LbH_MAT_like"/>
    <property type="match status" value="1"/>
</dbReference>
<dbReference type="Proteomes" id="UP001162044">
    <property type="component" value="Unassembled WGS sequence"/>
</dbReference>
<protein>
    <submittedName>
        <fullName evidence="1">DapH/DapD/GlmU-related protein</fullName>
    </submittedName>
</protein>
<dbReference type="SUPFAM" id="SSF51161">
    <property type="entry name" value="Trimeric LpxA-like enzymes"/>
    <property type="match status" value="1"/>
</dbReference>
<sequence>MIINNIEIGKNVDIDISTSINNIKIYDNVKISKNCSIFGSEDNTLEIHSNTYIGMNCFINGYSNKVIIMNNVSIAQNVCIMSDSGPNASELMQNFYPIEKASIYIGEHSWLGVNSVILPGVTLGKFCVVAANSLVKDSFDDYSVVAGNPAKLIKKLK</sequence>
<evidence type="ECO:0000313" key="2">
    <source>
        <dbReference type="Proteomes" id="UP001162044"/>
    </source>
</evidence>
<reference evidence="1" key="2">
    <citation type="submission" date="2023-10" db="EMBL/GenBank/DDBJ databases">
        <title>Analysis of Resistance Genes of Carbapenem-resistant Providencia rettgeri.</title>
        <authorList>
            <person name="Liu M."/>
        </authorList>
    </citation>
    <scope>NUCLEOTIDE SEQUENCE</scope>
    <source>
        <strain evidence="1">QITACRE101</strain>
    </source>
</reference>
<evidence type="ECO:0000313" key="1">
    <source>
        <dbReference type="EMBL" id="MDH2306830.1"/>
    </source>
</evidence>
<comment type="caution">
    <text evidence="1">The sequence shown here is derived from an EMBL/GenBank/DDBJ whole genome shotgun (WGS) entry which is preliminary data.</text>
</comment>
<dbReference type="InterPro" id="IPR001451">
    <property type="entry name" value="Hexapep"/>
</dbReference>
<dbReference type="AlphaFoldDB" id="A0AB35LF96"/>
<dbReference type="Pfam" id="PF00132">
    <property type="entry name" value="Hexapep"/>
    <property type="match status" value="1"/>
</dbReference>